<comment type="caution">
    <text evidence="1">The sequence shown here is derived from an EMBL/GenBank/DDBJ whole genome shotgun (WGS) entry which is preliminary data.</text>
</comment>
<evidence type="ECO:0008006" key="3">
    <source>
        <dbReference type="Google" id="ProtNLM"/>
    </source>
</evidence>
<gene>
    <name evidence="1" type="ORF">EST38_g7424</name>
</gene>
<sequence>MSGDSTSGEESTPVTRRRPQPVQWDVVFFFKVEEIIFPVSPHRLIENSDVLAGMFDLPTGEDQRVEGRDREHPIVLEEYQASDFDALLRVLYPTPRDMISGSFKLEKEEWVGVLNLSTRWQMKEVSQVVKGTKPSQYRSAKVAAFMQIRDHAINNLSKMTLTPVEKVVLSRAHKVAKWLKEGLSEIVTENPVRALDELKALGLETACHLLWIRDQTVSRKANAQELTVTLGSLGCHSLNCQAAMFISGNCDNCNRQISIDDPEAIYLYNSTSVQIYDSGTPGPGEGAAHDQLPEPEMQALLELSDLC</sequence>
<proteinExistence type="predicted"/>
<protein>
    <recommendedName>
        <fullName evidence="3">BTB domain-containing protein</fullName>
    </recommendedName>
</protein>
<dbReference type="OrthoDB" id="3199068at2759"/>
<accession>A0A4Q2DGZ3</accession>
<evidence type="ECO:0000313" key="1">
    <source>
        <dbReference type="EMBL" id="RXW18432.1"/>
    </source>
</evidence>
<organism evidence="1 2">
    <name type="scientific">Candolleomyces aberdarensis</name>
    <dbReference type="NCBI Taxonomy" id="2316362"/>
    <lineage>
        <taxon>Eukaryota</taxon>
        <taxon>Fungi</taxon>
        <taxon>Dikarya</taxon>
        <taxon>Basidiomycota</taxon>
        <taxon>Agaricomycotina</taxon>
        <taxon>Agaricomycetes</taxon>
        <taxon>Agaricomycetidae</taxon>
        <taxon>Agaricales</taxon>
        <taxon>Agaricineae</taxon>
        <taxon>Psathyrellaceae</taxon>
        <taxon>Candolleomyces</taxon>
    </lineage>
</organism>
<dbReference type="CDD" id="cd18186">
    <property type="entry name" value="BTB_POZ_ZBTB_KLHL-like"/>
    <property type="match status" value="1"/>
</dbReference>
<dbReference type="Proteomes" id="UP000290288">
    <property type="component" value="Unassembled WGS sequence"/>
</dbReference>
<reference evidence="1 2" key="1">
    <citation type="submission" date="2019-01" db="EMBL/GenBank/DDBJ databases">
        <title>Draft genome sequence of Psathyrella aberdarensis IHI B618.</title>
        <authorList>
            <person name="Buettner E."/>
            <person name="Kellner H."/>
        </authorList>
    </citation>
    <scope>NUCLEOTIDE SEQUENCE [LARGE SCALE GENOMIC DNA]</scope>
    <source>
        <strain evidence="1 2">IHI B618</strain>
    </source>
</reference>
<dbReference type="EMBL" id="SDEE01000266">
    <property type="protein sequence ID" value="RXW18432.1"/>
    <property type="molecule type" value="Genomic_DNA"/>
</dbReference>
<dbReference type="AlphaFoldDB" id="A0A4Q2DGZ3"/>
<keyword evidence="2" id="KW-1185">Reference proteome</keyword>
<dbReference type="Gene3D" id="3.30.710.10">
    <property type="entry name" value="Potassium Channel Kv1.1, Chain A"/>
    <property type="match status" value="1"/>
</dbReference>
<dbReference type="InterPro" id="IPR011333">
    <property type="entry name" value="SKP1/BTB/POZ_sf"/>
</dbReference>
<evidence type="ECO:0000313" key="2">
    <source>
        <dbReference type="Proteomes" id="UP000290288"/>
    </source>
</evidence>
<name>A0A4Q2DGZ3_9AGAR</name>